<dbReference type="AlphaFoldDB" id="A0A2P8DI00"/>
<evidence type="ECO:0000313" key="2">
    <source>
        <dbReference type="Proteomes" id="UP000240542"/>
    </source>
</evidence>
<proteinExistence type="predicted"/>
<dbReference type="Proteomes" id="UP000240542">
    <property type="component" value="Unassembled WGS sequence"/>
</dbReference>
<evidence type="ECO:0000313" key="1">
    <source>
        <dbReference type="EMBL" id="PSK96847.1"/>
    </source>
</evidence>
<accession>A0A2P8DI00</accession>
<sequence length="436" mass="45954">MAVDHLGDGGAAARFAPAEWRPSDGTGAVHRLVDAAVDAAPRSGTAPPALRPVRLPGEPELAGAARDSGVLADLVDLAARVRDSDRAGPPVSVASGIWALAYASGVLRTRRGPDGMTRDEAADLGDTDAAVLQHWLGVHVAITELAEYPADIEGEGRTVAERVLAALLFGLYQGDSPAQVEPEVARLAVEVLEEGDTPVHEHTRLRAVVESAVHGALAQLAHHRSLTLHRGGRIELTPLGRWAVNRELNGAGISAPVLGGYANASPAALLDAVAAYPENERFAEFRAWLGRRSQHDAAAALLTAAGAGGFARRGAAADLLRLLGPAAEPAVRAGLADPLMWRHCCAWLTDRGLPPGRPLADADLGWLLIDQLLAAAGRHGPQDFIRRVDRLLTRRDIDLIVGLPNGAHPERRHALRLVADFHPDPRAAEAARTALA</sequence>
<gene>
    <name evidence="1" type="ORF">CLV63_110145</name>
</gene>
<dbReference type="RefSeq" id="WP_106583736.1">
    <property type="nucleotide sequence ID" value="NZ_PYGA01000010.1"/>
</dbReference>
<dbReference type="EMBL" id="PYGA01000010">
    <property type="protein sequence ID" value="PSK96847.1"/>
    <property type="molecule type" value="Genomic_DNA"/>
</dbReference>
<reference evidence="1 2" key="1">
    <citation type="submission" date="2018-03" db="EMBL/GenBank/DDBJ databases">
        <title>Genomic Encyclopedia of Archaeal and Bacterial Type Strains, Phase II (KMG-II): from individual species to whole genera.</title>
        <authorList>
            <person name="Goeker M."/>
        </authorList>
    </citation>
    <scope>NUCLEOTIDE SEQUENCE [LARGE SCALE GENOMIC DNA]</scope>
    <source>
        <strain evidence="1 2">DSM 45312</strain>
    </source>
</reference>
<protein>
    <submittedName>
        <fullName evidence="1">Uncharacterized protein</fullName>
    </submittedName>
</protein>
<keyword evidence="2" id="KW-1185">Reference proteome</keyword>
<name>A0A2P8DI00_9ACTN</name>
<comment type="caution">
    <text evidence="1">The sequence shown here is derived from an EMBL/GenBank/DDBJ whole genome shotgun (WGS) entry which is preliminary data.</text>
</comment>
<organism evidence="1 2">
    <name type="scientific">Murinocardiopsis flavida</name>
    <dbReference type="NCBI Taxonomy" id="645275"/>
    <lineage>
        <taxon>Bacteria</taxon>
        <taxon>Bacillati</taxon>
        <taxon>Actinomycetota</taxon>
        <taxon>Actinomycetes</taxon>
        <taxon>Streptosporangiales</taxon>
        <taxon>Nocardiopsidaceae</taxon>
        <taxon>Murinocardiopsis</taxon>
    </lineage>
</organism>
<dbReference type="OrthoDB" id="9816539at2"/>